<proteinExistence type="predicted"/>
<dbReference type="InterPro" id="IPR004622">
    <property type="entry name" value="DNA_pol_HolB"/>
</dbReference>
<evidence type="ECO:0000313" key="8">
    <source>
        <dbReference type="EMBL" id="MBU5675795.1"/>
    </source>
</evidence>
<dbReference type="Pfam" id="PF09115">
    <property type="entry name" value="DNApol3-delta_C"/>
    <property type="match status" value="1"/>
</dbReference>
<comment type="catalytic activity">
    <reaction evidence="6">
        <text>DNA(n) + a 2'-deoxyribonucleoside 5'-triphosphate = DNA(n+1) + diphosphate</text>
        <dbReference type="Rhea" id="RHEA:22508"/>
        <dbReference type="Rhea" id="RHEA-COMP:17339"/>
        <dbReference type="Rhea" id="RHEA-COMP:17340"/>
        <dbReference type="ChEBI" id="CHEBI:33019"/>
        <dbReference type="ChEBI" id="CHEBI:61560"/>
        <dbReference type="ChEBI" id="CHEBI:173112"/>
        <dbReference type="EC" id="2.7.7.7"/>
    </reaction>
</comment>
<evidence type="ECO:0000256" key="5">
    <source>
        <dbReference type="ARBA" id="ARBA00022932"/>
    </source>
</evidence>
<evidence type="ECO:0000256" key="1">
    <source>
        <dbReference type="ARBA" id="ARBA00012417"/>
    </source>
</evidence>
<comment type="caution">
    <text evidence="8">The sequence shown here is derived from an EMBL/GenBank/DDBJ whole genome shotgun (WGS) entry which is preliminary data.</text>
</comment>
<gene>
    <name evidence="8" type="primary">holB</name>
    <name evidence="8" type="ORF">KQI88_05145</name>
</gene>
<keyword evidence="3 8" id="KW-0548">Nucleotidyltransferase</keyword>
<dbReference type="RefSeq" id="WP_216415294.1">
    <property type="nucleotide sequence ID" value="NZ_JAHLQK010000002.1"/>
</dbReference>
<organism evidence="8 9">
    <name type="scientific">Alkaliphilus flagellatus</name>
    <dbReference type="NCBI Taxonomy" id="2841507"/>
    <lineage>
        <taxon>Bacteria</taxon>
        <taxon>Bacillati</taxon>
        <taxon>Bacillota</taxon>
        <taxon>Clostridia</taxon>
        <taxon>Peptostreptococcales</taxon>
        <taxon>Natronincolaceae</taxon>
        <taxon>Alkaliphilus</taxon>
    </lineage>
</organism>
<feature type="domain" description="DNA polymerase III delta subunit C-terminal" evidence="7">
    <location>
        <begin position="217"/>
        <end position="322"/>
    </location>
</feature>
<dbReference type="Proteomes" id="UP000779508">
    <property type="component" value="Unassembled WGS sequence"/>
</dbReference>
<accession>A0ABS6G304</accession>
<reference evidence="8 9" key="1">
    <citation type="submission" date="2021-06" db="EMBL/GenBank/DDBJ databases">
        <authorList>
            <person name="Sun Q."/>
            <person name="Li D."/>
        </authorList>
    </citation>
    <scope>NUCLEOTIDE SEQUENCE [LARGE SCALE GENOMIC DNA]</scope>
    <source>
        <strain evidence="8 9">MSJ-5</strain>
    </source>
</reference>
<keyword evidence="5" id="KW-0239">DNA-directed DNA polymerase</keyword>
<evidence type="ECO:0000313" key="9">
    <source>
        <dbReference type="Proteomes" id="UP000779508"/>
    </source>
</evidence>
<evidence type="ECO:0000259" key="7">
    <source>
        <dbReference type="Pfam" id="PF09115"/>
    </source>
</evidence>
<protein>
    <recommendedName>
        <fullName evidence="1">DNA-directed DNA polymerase</fullName>
        <ecNumber evidence="1">2.7.7.7</ecNumber>
    </recommendedName>
</protein>
<evidence type="ECO:0000256" key="2">
    <source>
        <dbReference type="ARBA" id="ARBA00022679"/>
    </source>
</evidence>
<evidence type="ECO:0000256" key="4">
    <source>
        <dbReference type="ARBA" id="ARBA00022705"/>
    </source>
</evidence>
<name>A0ABS6G304_9FIRM</name>
<dbReference type="Pfam" id="PF13177">
    <property type="entry name" value="DNA_pol3_delta2"/>
    <property type="match status" value="1"/>
</dbReference>
<evidence type="ECO:0000256" key="6">
    <source>
        <dbReference type="ARBA" id="ARBA00049244"/>
    </source>
</evidence>
<dbReference type="EMBL" id="JAHLQK010000002">
    <property type="protein sequence ID" value="MBU5675795.1"/>
    <property type="molecule type" value="Genomic_DNA"/>
</dbReference>
<sequence>MAFKGIVGQEKAIESLKRALEHDQVAHAYLFEGAEGLGKKAIALELASALVCNSNKDRPCGKCSSCVKVSSGNHPEIKVIEGKGTIKVDEIRELIKDIQLKPYEGTRKAYIICNADKMNIQAQNALLKTLEEPPLYVTLILLTTKGNSLLPTIVSRCQTIKLNPVRLEDIKSYLINNKNIDMEKAQMLAAFSGGIVGRAIELLDNPDFHQRREGVIKLCNNLMGTKLLIILDQISFFEEQRPHTEEIFDLMISWYRDLMVYKETGSMDLVINVDKKEVIDFQVKGIDLGKVRDIIFIIEKAKNNLKSNVQFHLNIEVMLLNIQEVLSKW</sequence>
<dbReference type="EC" id="2.7.7.7" evidence="1"/>
<evidence type="ECO:0000256" key="3">
    <source>
        <dbReference type="ARBA" id="ARBA00022695"/>
    </source>
</evidence>
<dbReference type="PANTHER" id="PTHR11669">
    <property type="entry name" value="REPLICATION FACTOR C / DNA POLYMERASE III GAMMA-TAU SUBUNIT"/>
    <property type="match status" value="1"/>
</dbReference>
<keyword evidence="2 8" id="KW-0808">Transferase</keyword>
<dbReference type="GO" id="GO:0003887">
    <property type="term" value="F:DNA-directed DNA polymerase activity"/>
    <property type="evidence" value="ECO:0007669"/>
    <property type="project" value="UniProtKB-EC"/>
</dbReference>
<keyword evidence="9" id="KW-1185">Reference proteome</keyword>
<dbReference type="InterPro" id="IPR050238">
    <property type="entry name" value="DNA_Rep/Repair_Clamp_Loader"/>
</dbReference>
<keyword evidence="4" id="KW-0235">DNA replication</keyword>
<dbReference type="NCBIfam" id="TIGR00678">
    <property type="entry name" value="holB"/>
    <property type="match status" value="1"/>
</dbReference>
<dbReference type="InterPro" id="IPR015199">
    <property type="entry name" value="DNA_pol_III_delta_C"/>
</dbReference>
<dbReference type="PANTHER" id="PTHR11669:SF8">
    <property type="entry name" value="DNA POLYMERASE III SUBUNIT DELTA"/>
    <property type="match status" value="1"/>
</dbReference>